<dbReference type="InterPro" id="IPR052716">
    <property type="entry name" value="MOSC_domain"/>
</dbReference>
<protein>
    <submittedName>
        <fullName evidence="2">MOSC domain protein</fullName>
    </submittedName>
</protein>
<dbReference type="Pfam" id="PF03473">
    <property type="entry name" value="MOSC"/>
    <property type="match status" value="1"/>
</dbReference>
<evidence type="ECO:0000313" key="3">
    <source>
        <dbReference type="Proteomes" id="UP000036313"/>
    </source>
</evidence>
<dbReference type="PANTHER" id="PTHR36930:SF1">
    <property type="entry name" value="MOSC DOMAIN-CONTAINING PROTEIN"/>
    <property type="match status" value="1"/>
</dbReference>
<dbReference type="PROSITE" id="PS51340">
    <property type="entry name" value="MOSC"/>
    <property type="match status" value="1"/>
</dbReference>
<dbReference type="InterPro" id="IPR011037">
    <property type="entry name" value="Pyrv_Knase-like_insert_dom_sf"/>
</dbReference>
<dbReference type="GO" id="GO:0003824">
    <property type="term" value="F:catalytic activity"/>
    <property type="evidence" value="ECO:0007669"/>
    <property type="project" value="InterPro"/>
</dbReference>
<dbReference type="EMBL" id="JYNU01000006">
    <property type="protein sequence ID" value="KMO79987.1"/>
    <property type="molecule type" value="Genomic_DNA"/>
</dbReference>
<dbReference type="Proteomes" id="UP000036313">
    <property type="component" value="Unassembled WGS sequence"/>
</dbReference>
<dbReference type="GO" id="GO:0030170">
    <property type="term" value="F:pyridoxal phosphate binding"/>
    <property type="evidence" value="ECO:0007669"/>
    <property type="project" value="InterPro"/>
</dbReference>
<dbReference type="Gene3D" id="2.40.33.20">
    <property type="entry name" value="PK beta-barrel domain-like"/>
    <property type="match status" value="1"/>
</dbReference>
<dbReference type="InterPro" id="IPR005302">
    <property type="entry name" value="MoCF_Sase_C"/>
</dbReference>
<evidence type="ECO:0000313" key="2">
    <source>
        <dbReference type="EMBL" id="KMO79987.1"/>
    </source>
</evidence>
<accession>A0A0J6WE09</accession>
<dbReference type="GO" id="GO:0030151">
    <property type="term" value="F:molybdenum ion binding"/>
    <property type="evidence" value="ECO:0007669"/>
    <property type="project" value="InterPro"/>
</dbReference>
<dbReference type="PATRIC" id="fig|1807.14.peg.1127"/>
<comment type="caution">
    <text evidence="2">The sequence shown here is derived from an EMBL/GenBank/DDBJ whole genome shotgun (WGS) entry which is preliminary data.</text>
</comment>
<feature type="domain" description="MOSC" evidence="1">
    <location>
        <begin position="31"/>
        <end position="157"/>
    </location>
</feature>
<proteinExistence type="predicted"/>
<evidence type="ECO:0000259" key="1">
    <source>
        <dbReference type="PROSITE" id="PS51340"/>
    </source>
</evidence>
<dbReference type="AlphaFoldDB" id="A0A0J6WE09"/>
<gene>
    <name evidence="2" type="ORF">MOBUDSM44075_01120</name>
</gene>
<organism evidence="2 3">
    <name type="scientific">Mycolicibacterium obuense</name>
    <dbReference type="NCBI Taxonomy" id="1807"/>
    <lineage>
        <taxon>Bacteria</taxon>
        <taxon>Bacillati</taxon>
        <taxon>Actinomycetota</taxon>
        <taxon>Actinomycetes</taxon>
        <taxon>Mycobacteriales</taxon>
        <taxon>Mycobacteriaceae</taxon>
        <taxon>Mycolicibacterium</taxon>
    </lineage>
</organism>
<dbReference type="SUPFAM" id="SSF50800">
    <property type="entry name" value="PK beta-barrel domain-like"/>
    <property type="match status" value="1"/>
</dbReference>
<dbReference type="PANTHER" id="PTHR36930">
    <property type="entry name" value="METAL-SULFUR CLUSTER BIOSYNTHESIS PROTEINS YUAD-RELATED"/>
    <property type="match status" value="1"/>
</dbReference>
<reference evidence="2 3" key="1">
    <citation type="journal article" date="2015" name="Genome Biol. Evol.">
        <title>Characterization of Three Mycobacterium spp. with Potential Use in Bioremediation by Genome Sequencing and Comparative Genomics.</title>
        <authorList>
            <person name="Das S."/>
            <person name="Pettersson B.M."/>
            <person name="Behra P.R."/>
            <person name="Ramesh M."/>
            <person name="Dasgupta S."/>
            <person name="Bhattacharya A."/>
            <person name="Kirsebom L.A."/>
        </authorList>
    </citation>
    <scope>NUCLEOTIDE SEQUENCE [LARGE SCALE GENOMIC DNA]</scope>
    <source>
        <strain evidence="2 3">DSM 44075</strain>
    </source>
</reference>
<name>A0A0J6WE09_9MYCO</name>
<sequence length="159" mass="16996">MTPFRAAWWCVGSSTVHIVEIHVAPGRRIPTRSVQSVTADEGKGLVGDRYHGTRHRHVTLQSREALDAAAAQLGRPVDSGATRRNITVDSGDIPTKPGTRIRIGDVDLEVVRLSAPCRLLDDWIGPGAAAAMSRRGGSVCRLLSSGTLRVGDEVTILPS</sequence>